<dbReference type="AlphaFoldDB" id="J7J4M9"/>
<accession>J7J4M9</accession>
<name>J7J4M9_DESMD</name>
<dbReference type="STRING" id="768704.Desmer_4432"/>
<keyword evidence="2" id="KW-1185">Reference proteome</keyword>
<evidence type="ECO:0000313" key="1">
    <source>
        <dbReference type="EMBL" id="AFQ46238.1"/>
    </source>
</evidence>
<protein>
    <submittedName>
        <fullName evidence="1">Uncharacterized protein</fullName>
    </submittedName>
</protein>
<reference evidence="1 2" key="1">
    <citation type="journal article" date="2012" name="J. Bacteriol.">
        <title>Complete genome sequences of Desulfosporosinus orientis DSM765T, Desulfosporosinus youngiae DSM17734T, Desulfosporosinus meridiei DSM13257T, and Desulfosporosinus acidiphilus DSM22704T.</title>
        <authorList>
            <person name="Pester M."/>
            <person name="Brambilla E."/>
            <person name="Alazard D."/>
            <person name="Rattei T."/>
            <person name="Weinmaier T."/>
            <person name="Han J."/>
            <person name="Lucas S."/>
            <person name="Lapidus A."/>
            <person name="Cheng J.F."/>
            <person name="Goodwin L."/>
            <person name="Pitluck S."/>
            <person name="Peters L."/>
            <person name="Ovchinnikova G."/>
            <person name="Teshima H."/>
            <person name="Detter J.C."/>
            <person name="Han C.S."/>
            <person name="Tapia R."/>
            <person name="Land M.L."/>
            <person name="Hauser L."/>
            <person name="Kyrpides N.C."/>
            <person name="Ivanova N.N."/>
            <person name="Pagani I."/>
            <person name="Huntmann M."/>
            <person name="Wei C.L."/>
            <person name="Davenport K.W."/>
            <person name="Daligault H."/>
            <person name="Chain P.S."/>
            <person name="Chen A."/>
            <person name="Mavromatis K."/>
            <person name="Markowitz V."/>
            <person name="Szeto E."/>
            <person name="Mikhailova N."/>
            <person name="Pati A."/>
            <person name="Wagner M."/>
            <person name="Woyke T."/>
            <person name="Ollivier B."/>
            <person name="Klenk H.P."/>
            <person name="Spring S."/>
            <person name="Loy A."/>
        </authorList>
    </citation>
    <scope>NUCLEOTIDE SEQUENCE [LARGE SCALE GENOMIC DNA]</scope>
    <source>
        <strain evidence="2">ATCC BAA-275 / DSM 13257 / NCIMB 13706 / S10</strain>
    </source>
</reference>
<reference evidence="2" key="2">
    <citation type="submission" date="2012-08" db="EMBL/GenBank/DDBJ databases">
        <title>Finished genome of Desulfosporosinus meridiei DSM 13257.</title>
        <authorList>
            <person name="Huntemann M."/>
            <person name="Wei C.-L."/>
            <person name="Han J."/>
            <person name="Detter J.C."/>
            <person name="Han C."/>
            <person name="Davenport K."/>
            <person name="Daligault H."/>
            <person name="Erkkila T."/>
            <person name="Gu W."/>
            <person name="Munk A.C.C."/>
            <person name="Teshima H."/>
            <person name="Xu Y."/>
            <person name="Chain P."/>
            <person name="Tapia R."/>
            <person name="Chen A."/>
            <person name="Krypides N."/>
            <person name="Mavromatis K."/>
            <person name="Markowitz V."/>
            <person name="Szeto E."/>
            <person name="Ivanova N."/>
            <person name="Mikhailova N."/>
            <person name="Ovchinnikova G."/>
            <person name="Pagani I."/>
            <person name="Pati A."/>
            <person name="Goodwin L."/>
            <person name="Peters L."/>
            <person name="Pitluck S."/>
            <person name="Woyke T."/>
            <person name="Pester M."/>
            <person name="Spring S."/>
            <person name="Ollivier B."/>
            <person name="Rattei T."/>
            <person name="Klenk H.-P."/>
            <person name="Wagner M."/>
            <person name="Loy A."/>
        </authorList>
    </citation>
    <scope>NUCLEOTIDE SEQUENCE [LARGE SCALE GENOMIC DNA]</scope>
    <source>
        <strain evidence="2">ATCC BAA-275 / DSM 13257 / NCIMB 13706 / S10</strain>
    </source>
</reference>
<dbReference type="OrthoDB" id="7058235at2"/>
<dbReference type="EMBL" id="CP003629">
    <property type="protein sequence ID" value="AFQ46238.1"/>
    <property type="molecule type" value="Genomic_DNA"/>
</dbReference>
<dbReference type="Proteomes" id="UP000005262">
    <property type="component" value="Chromosome"/>
</dbReference>
<dbReference type="RefSeq" id="WP_014905144.1">
    <property type="nucleotide sequence ID" value="NC_018515.1"/>
</dbReference>
<dbReference type="eggNOG" id="ENOG5030CAE">
    <property type="taxonomic scope" value="Bacteria"/>
</dbReference>
<proteinExistence type="predicted"/>
<evidence type="ECO:0000313" key="2">
    <source>
        <dbReference type="Proteomes" id="UP000005262"/>
    </source>
</evidence>
<gene>
    <name evidence="1" type="ordered locus">Desmer_4432</name>
</gene>
<sequence>MSFSLEEKREILGKEITEIYERYLLSNNAYCFSQQANMESINKYDQFKSDVAKLLDVHKSNVHIFGSGKLGFSLNPVKNLKDFDDKSDIDIAIISDTHYRMFREAYIKGFYNNKYKYNKHWKVTSAIFRRFIIFDGFTEKNEEYIKWIEKTGSFKSDIQIHYELGNDINYRIFKSWDAVKSYYEKSIKECKEKIN</sequence>
<dbReference type="KEGG" id="dmi:Desmer_4432"/>
<organism evidence="1 2">
    <name type="scientific">Desulfosporosinus meridiei (strain ATCC BAA-275 / DSM 13257 / KCTC 12902 / NCIMB 13706 / S10)</name>
    <dbReference type="NCBI Taxonomy" id="768704"/>
    <lineage>
        <taxon>Bacteria</taxon>
        <taxon>Bacillati</taxon>
        <taxon>Bacillota</taxon>
        <taxon>Clostridia</taxon>
        <taxon>Eubacteriales</taxon>
        <taxon>Desulfitobacteriaceae</taxon>
        <taxon>Desulfosporosinus</taxon>
    </lineage>
</organism>
<dbReference type="HOGENOM" id="CLU_1371127_0_0_9"/>